<dbReference type="EMBL" id="KN834005">
    <property type="protein sequence ID" value="KIK13295.1"/>
    <property type="molecule type" value="Genomic_DNA"/>
</dbReference>
<dbReference type="STRING" id="765257.A0A0C9XLP9"/>
<feature type="chain" id="PRO_5002222882" description="Protein transport protein SEC23" evidence="1">
    <location>
        <begin position="18"/>
        <end position="137"/>
    </location>
</feature>
<reference evidence="2 3" key="1">
    <citation type="submission" date="2014-04" db="EMBL/GenBank/DDBJ databases">
        <authorList>
            <consortium name="DOE Joint Genome Institute"/>
            <person name="Kuo A."/>
            <person name="Kohler A."/>
            <person name="Costa M.D."/>
            <person name="Nagy L.G."/>
            <person name="Floudas D."/>
            <person name="Copeland A."/>
            <person name="Barry K.W."/>
            <person name="Cichocki N."/>
            <person name="Veneault-Fourrey C."/>
            <person name="LaButti K."/>
            <person name="Lindquist E.A."/>
            <person name="Lipzen A."/>
            <person name="Lundell T."/>
            <person name="Morin E."/>
            <person name="Murat C."/>
            <person name="Sun H."/>
            <person name="Tunlid A."/>
            <person name="Henrissat B."/>
            <person name="Grigoriev I.V."/>
            <person name="Hibbett D.S."/>
            <person name="Martin F."/>
            <person name="Nordberg H.P."/>
            <person name="Cantor M.N."/>
            <person name="Hua S.X."/>
        </authorList>
    </citation>
    <scope>NUCLEOTIDE SEQUENCE [LARGE SCALE GENOMIC DNA]</scope>
    <source>
        <strain evidence="2 3">441</strain>
    </source>
</reference>
<keyword evidence="3" id="KW-1185">Reference proteome</keyword>
<gene>
    <name evidence="2" type="ORF">PISMIDRAFT_646193</name>
</gene>
<evidence type="ECO:0000256" key="1">
    <source>
        <dbReference type="SAM" id="SignalP"/>
    </source>
</evidence>
<feature type="signal peptide" evidence="1">
    <location>
        <begin position="1"/>
        <end position="17"/>
    </location>
</feature>
<evidence type="ECO:0008006" key="4">
    <source>
        <dbReference type="Google" id="ProtNLM"/>
    </source>
</evidence>
<keyword evidence="1" id="KW-0732">Signal</keyword>
<name>A0A0C9XLP9_9AGAM</name>
<organism evidence="2 3">
    <name type="scientific">Pisolithus microcarpus 441</name>
    <dbReference type="NCBI Taxonomy" id="765257"/>
    <lineage>
        <taxon>Eukaryota</taxon>
        <taxon>Fungi</taxon>
        <taxon>Dikarya</taxon>
        <taxon>Basidiomycota</taxon>
        <taxon>Agaricomycotina</taxon>
        <taxon>Agaricomycetes</taxon>
        <taxon>Agaricomycetidae</taxon>
        <taxon>Boletales</taxon>
        <taxon>Sclerodermatineae</taxon>
        <taxon>Pisolithaceae</taxon>
        <taxon>Pisolithus</taxon>
    </lineage>
</organism>
<dbReference type="HOGENOM" id="CLU_1886568_0_0_1"/>
<dbReference type="AlphaFoldDB" id="A0A0C9XLP9"/>
<accession>A0A0C9XLP9</accession>
<sequence length="137" mass="15777">MLQSVFLTLLQLSSSRAYHFNNLPTFVHLPSSKALHYQLLLTYSTPSYHLYSFLTLTSRHPRYSLTDQAVFEANVVDTCTNLELVLRKDKNYRACVSIGTDYFVKYGHPKTLGPEFRNNHTSSSMQSLTRVRPVFPK</sequence>
<protein>
    <recommendedName>
        <fullName evidence="4">Protein transport protein SEC23</fullName>
    </recommendedName>
</protein>
<proteinExistence type="predicted"/>
<dbReference type="Proteomes" id="UP000054018">
    <property type="component" value="Unassembled WGS sequence"/>
</dbReference>
<evidence type="ECO:0000313" key="2">
    <source>
        <dbReference type="EMBL" id="KIK13295.1"/>
    </source>
</evidence>
<reference evidence="3" key="2">
    <citation type="submission" date="2015-01" db="EMBL/GenBank/DDBJ databases">
        <title>Evolutionary Origins and Diversification of the Mycorrhizal Mutualists.</title>
        <authorList>
            <consortium name="DOE Joint Genome Institute"/>
            <consortium name="Mycorrhizal Genomics Consortium"/>
            <person name="Kohler A."/>
            <person name="Kuo A."/>
            <person name="Nagy L.G."/>
            <person name="Floudas D."/>
            <person name="Copeland A."/>
            <person name="Barry K.W."/>
            <person name="Cichocki N."/>
            <person name="Veneault-Fourrey C."/>
            <person name="LaButti K."/>
            <person name="Lindquist E.A."/>
            <person name="Lipzen A."/>
            <person name="Lundell T."/>
            <person name="Morin E."/>
            <person name="Murat C."/>
            <person name="Riley R."/>
            <person name="Ohm R."/>
            <person name="Sun H."/>
            <person name="Tunlid A."/>
            <person name="Henrissat B."/>
            <person name="Grigoriev I.V."/>
            <person name="Hibbett D.S."/>
            <person name="Martin F."/>
        </authorList>
    </citation>
    <scope>NUCLEOTIDE SEQUENCE [LARGE SCALE GENOMIC DNA]</scope>
    <source>
        <strain evidence="3">441</strain>
    </source>
</reference>
<evidence type="ECO:0000313" key="3">
    <source>
        <dbReference type="Proteomes" id="UP000054018"/>
    </source>
</evidence>